<feature type="non-terminal residue" evidence="2">
    <location>
        <position position="91"/>
    </location>
</feature>
<evidence type="ECO:0000313" key="2">
    <source>
        <dbReference type="EMBL" id="KAK0062351.1"/>
    </source>
</evidence>
<feature type="compositionally biased region" description="Basic and acidic residues" evidence="1">
    <location>
        <begin position="68"/>
        <end position="91"/>
    </location>
</feature>
<accession>A0AAD8BWW6</accession>
<dbReference type="EMBL" id="JASAOG010000025">
    <property type="protein sequence ID" value="KAK0062351.1"/>
    <property type="molecule type" value="Genomic_DNA"/>
</dbReference>
<dbReference type="Proteomes" id="UP001233172">
    <property type="component" value="Unassembled WGS sequence"/>
</dbReference>
<evidence type="ECO:0000313" key="3">
    <source>
        <dbReference type="Proteomes" id="UP001233172"/>
    </source>
</evidence>
<feature type="region of interest" description="Disordered" evidence="1">
    <location>
        <begin position="65"/>
        <end position="91"/>
    </location>
</feature>
<proteinExistence type="predicted"/>
<evidence type="ECO:0000256" key="1">
    <source>
        <dbReference type="SAM" id="MobiDB-lite"/>
    </source>
</evidence>
<feature type="region of interest" description="Disordered" evidence="1">
    <location>
        <begin position="23"/>
        <end position="47"/>
    </location>
</feature>
<keyword evidence="3" id="KW-1185">Reference proteome</keyword>
<comment type="caution">
    <text evidence="2">The sequence shown here is derived from an EMBL/GenBank/DDBJ whole genome shotgun (WGS) entry which is preliminary data.</text>
</comment>
<sequence>MRLWNIMEYFHQARVMRIESEKHLDDVSNDTEEVEKNNEDTKSQDIKDTCYMKQEEIKEDLNIVQEDTNEHRTDLQHIELDRKRQEELKRE</sequence>
<gene>
    <name evidence="2" type="ORF">Bpfe_008022</name>
</gene>
<name>A0AAD8BWW6_BIOPF</name>
<dbReference type="AlphaFoldDB" id="A0AAD8BWW6"/>
<reference evidence="2" key="1">
    <citation type="journal article" date="2023" name="PLoS Negl. Trop. Dis.">
        <title>A genome sequence for Biomphalaria pfeifferi, the major vector snail for the human-infecting parasite Schistosoma mansoni.</title>
        <authorList>
            <person name="Bu L."/>
            <person name="Lu L."/>
            <person name="Laidemitt M.R."/>
            <person name="Zhang S.M."/>
            <person name="Mutuku M."/>
            <person name="Mkoji G."/>
            <person name="Steinauer M."/>
            <person name="Loker E.S."/>
        </authorList>
    </citation>
    <scope>NUCLEOTIDE SEQUENCE</scope>
    <source>
        <strain evidence="2">KasaAsao</strain>
    </source>
</reference>
<protein>
    <submittedName>
        <fullName evidence="2">Uncharacterized protein</fullName>
    </submittedName>
</protein>
<feature type="compositionally biased region" description="Basic and acidic residues" evidence="1">
    <location>
        <begin position="34"/>
        <end position="47"/>
    </location>
</feature>
<organism evidence="2 3">
    <name type="scientific">Biomphalaria pfeifferi</name>
    <name type="common">Bloodfluke planorb</name>
    <name type="synonym">Freshwater snail</name>
    <dbReference type="NCBI Taxonomy" id="112525"/>
    <lineage>
        <taxon>Eukaryota</taxon>
        <taxon>Metazoa</taxon>
        <taxon>Spiralia</taxon>
        <taxon>Lophotrochozoa</taxon>
        <taxon>Mollusca</taxon>
        <taxon>Gastropoda</taxon>
        <taxon>Heterobranchia</taxon>
        <taxon>Euthyneura</taxon>
        <taxon>Panpulmonata</taxon>
        <taxon>Hygrophila</taxon>
        <taxon>Lymnaeoidea</taxon>
        <taxon>Planorbidae</taxon>
        <taxon>Biomphalaria</taxon>
    </lineage>
</organism>
<reference evidence="2" key="2">
    <citation type="submission" date="2023-04" db="EMBL/GenBank/DDBJ databases">
        <authorList>
            <person name="Bu L."/>
            <person name="Lu L."/>
            <person name="Laidemitt M.R."/>
            <person name="Zhang S.M."/>
            <person name="Mutuku M."/>
            <person name="Mkoji G."/>
            <person name="Steinauer M."/>
            <person name="Loker E.S."/>
        </authorList>
    </citation>
    <scope>NUCLEOTIDE SEQUENCE</scope>
    <source>
        <strain evidence="2">KasaAsao</strain>
        <tissue evidence="2">Whole Snail</tissue>
    </source>
</reference>